<dbReference type="Proteomes" id="UP000821865">
    <property type="component" value="Chromosome 2"/>
</dbReference>
<evidence type="ECO:0000313" key="2">
    <source>
        <dbReference type="Proteomes" id="UP000821865"/>
    </source>
</evidence>
<evidence type="ECO:0000313" key="1">
    <source>
        <dbReference type="EMBL" id="KAH7964714.1"/>
    </source>
</evidence>
<comment type="caution">
    <text evidence="1">The sequence shown here is derived from an EMBL/GenBank/DDBJ whole genome shotgun (WGS) entry which is preliminary data.</text>
</comment>
<accession>A0ACB8D9G3</accession>
<dbReference type="EMBL" id="CM023471">
    <property type="protein sequence ID" value="KAH7964714.1"/>
    <property type="molecule type" value="Genomic_DNA"/>
</dbReference>
<gene>
    <name evidence="1" type="ORF">HPB49_000916</name>
</gene>
<keyword evidence="2" id="KW-1185">Reference proteome</keyword>
<reference evidence="1" key="1">
    <citation type="submission" date="2020-05" db="EMBL/GenBank/DDBJ databases">
        <title>Large-scale comparative analyses of tick genomes elucidate their genetic diversity and vector capacities.</title>
        <authorList>
            <person name="Jia N."/>
            <person name="Wang J."/>
            <person name="Shi W."/>
            <person name="Du L."/>
            <person name="Sun Y."/>
            <person name="Zhan W."/>
            <person name="Jiang J."/>
            <person name="Wang Q."/>
            <person name="Zhang B."/>
            <person name="Ji P."/>
            <person name="Sakyi L.B."/>
            <person name="Cui X."/>
            <person name="Yuan T."/>
            <person name="Jiang B."/>
            <person name="Yang W."/>
            <person name="Lam T.T.-Y."/>
            <person name="Chang Q."/>
            <person name="Ding S."/>
            <person name="Wang X."/>
            <person name="Zhu J."/>
            <person name="Ruan X."/>
            <person name="Zhao L."/>
            <person name="Wei J."/>
            <person name="Que T."/>
            <person name="Du C."/>
            <person name="Cheng J."/>
            <person name="Dai P."/>
            <person name="Han X."/>
            <person name="Huang E."/>
            <person name="Gao Y."/>
            <person name="Liu J."/>
            <person name="Shao H."/>
            <person name="Ye R."/>
            <person name="Li L."/>
            <person name="Wei W."/>
            <person name="Wang X."/>
            <person name="Wang C."/>
            <person name="Yang T."/>
            <person name="Huo Q."/>
            <person name="Li W."/>
            <person name="Guo W."/>
            <person name="Chen H."/>
            <person name="Zhou L."/>
            <person name="Ni X."/>
            <person name="Tian J."/>
            <person name="Zhou Y."/>
            <person name="Sheng Y."/>
            <person name="Liu T."/>
            <person name="Pan Y."/>
            <person name="Xia L."/>
            <person name="Li J."/>
            <person name="Zhao F."/>
            <person name="Cao W."/>
        </authorList>
    </citation>
    <scope>NUCLEOTIDE SEQUENCE</scope>
    <source>
        <strain evidence="1">Dsil-2018</strain>
    </source>
</reference>
<protein>
    <submittedName>
        <fullName evidence="1">Uncharacterized protein</fullName>
    </submittedName>
</protein>
<name>A0ACB8D9G3_DERSI</name>
<sequence>MVRDVAGAFSNSQEFADIVVDWAIKNGFDGVELDMPEGTAPRGYDALAQALSKRMALATQLWILSANVYTTPSFANQVDLQALHRAVDFLVLNTEYLSRDDQVTSAHSPLYGKNSWMLFIAAHRLLGVALKQLGLDAFRASPECGPQPSLFDAVATQFRQFQRSGEGKMQWKSSGVRLTVVRESGTTSCVGIV</sequence>
<organism evidence="1 2">
    <name type="scientific">Dermacentor silvarum</name>
    <name type="common">Tick</name>
    <dbReference type="NCBI Taxonomy" id="543639"/>
    <lineage>
        <taxon>Eukaryota</taxon>
        <taxon>Metazoa</taxon>
        <taxon>Ecdysozoa</taxon>
        <taxon>Arthropoda</taxon>
        <taxon>Chelicerata</taxon>
        <taxon>Arachnida</taxon>
        <taxon>Acari</taxon>
        <taxon>Parasitiformes</taxon>
        <taxon>Ixodida</taxon>
        <taxon>Ixodoidea</taxon>
        <taxon>Ixodidae</taxon>
        <taxon>Rhipicephalinae</taxon>
        <taxon>Dermacentor</taxon>
    </lineage>
</organism>
<proteinExistence type="predicted"/>